<dbReference type="PANTHER" id="PTHR22976">
    <property type="entry name" value="BIOTIN SYNTHASE"/>
    <property type="match status" value="1"/>
</dbReference>
<dbReference type="NCBIfam" id="TIGR00433">
    <property type="entry name" value="bioB"/>
    <property type="match status" value="1"/>
</dbReference>
<dbReference type="InterPro" id="IPR006638">
    <property type="entry name" value="Elp3/MiaA/NifB-like_rSAM"/>
</dbReference>
<evidence type="ECO:0000256" key="13">
    <source>
        <dbReference type="HAMAP-Rule" id="MF_01694"/>
    </source>
</evidence>
<evidence type="ECO:0000256" key="8">
    <source>
        <dbReference type="ARBA" id="ARBA00022723"/>
    </source>
</evidence>
<keyword evidence="4 13" id="KW-0004">4Fe-4S</keyword>
<feature type="binding site" evidence="13 14">
    <location>
        <position position="276"/>
    </location>
    <ligand>
        <name>[2Fe-2S] cluster</name>
        <dbReference type="ChEBI" id="CHEBI:190135"/>
    </ligand>
</feature>
<dbReference type="PIRSF" id="PIRSF001619">
    <property type="entry name" value="Biotin_synth"/>
    <property type="match status" value="1"/>
</dbReference>
<dbReference type="KEGG" id="hprf:HLPR_05070"/>
<evidence type="ECO:0000256" key="14">
    <source>
        <dbReference type="PIRSR" id="PIRSR001619-1"/>
    </source>
</evidence>
<evidence type="ECO:0000256" key="2">
    <source>
        <dbReference type="ARBA" id="ARBA00010765"/>
    </source>
</evidence>
<dbReference type="RefSeq" id="WP_338536509.1">
    <property type="nucleotide sequence ID" value="NZ_AP028654.1"/>
</dbReference>
<evidence type="ECO:0000313" key="16">
    <source>
        <dbReference type="EMBL" id="BEP28176.1"/>
    </source>
</evidence>
<dbReference type="GO" id="GO:0005506">
    <property type="term" value="F:iron ion binding"/>
    <property type="evidence" value="ECO:0007669"/>
    <property type="project" value="UniProtKB-UniRule"/>
</dbReference>
<dbReference type="InterPro" id="IPR010722">
    <property type="entry name" value="BATS_dom"/>
</dbReference>
<dbReference type="GO" id="GO:0009102">
    <property type="term" value="P:biotin biosynthetic process"/>
    <property type="evidence" value="ECO:0007669"/>
    <property type="project" value="UniProtKB-UniRule"/>
</dbReference>
<dbReference type="SMART" id="SM00876">
    <property type="entry name" value="BATS"/>
    <property type="match status" value="1"/>
</dbReference>
<comment type="function">
    <text evidence="13">Catalyzes the conversion of dethiobiotin (DTB) to biotin by the insertion of a sulfur atom into dethiobiotin via a radical-based mechanism.</text>
</comment>
<dbReference type="EMBL" id="AP028654">
    <property type="protein sequence ID" value="BEP28176.1"/>
    <property type="molecule type" value="Genomic_DNA"/>
</dbReference>
<dbReference type="Pfam" id="PF04055">
    <property type="entry name" value="Radical_SAM"/>
    <property type="match status" value="1"/>
</dbReference>
<reference evidence="16 17" key="1">
    <citation type="submission" date="2023-08" db="EMBL/GenBank/DDBJ databases">
        <title>Helicovermis profunda gen. nov., sp. nov., a novel mesophilic, fermentative bacterium within the Bacillota from a deep-sea hydrothermal vent chimney.</title>
        <authorList>
            <person name="Miyazaki U."/>
            <person name="Mizutani D."/>
            <person name="Hashimoto Y."/>
            <person name="Tame A."/>
            <person name="Sawayama S."/>
            <person name="Miyazaki J."/>
            <person name="Takai K."/>
            <person name="Nakagawa S."/>
        </authorList>
    </citation>
    <scope>NUCLEOTIDE SEQUENCE [LARGE SCALE GENOMIC DNA]</scope>
    <source>
        <strain evidence="16 17">S502</strain>
    </source>
</reference>
<keyword evidence="10 13" id="KW-0408">Iron</keyword>
<evidence type="ECO:0000313" key="17">
    <source>
        <dbReference type="Proteomes" id="UP001321786"/>
    </source>
</evidence>
<dbReference type="Gene3D" id="3.20.20.70">
    <property type="entry name" value="Aldolase class I"/>
    <property type="match status" value="1"/>
</dbReference>
<keyword evidence="7 13" id="KW-0001">2Fe-2S</keyword>
<organism evidence="16 17">
    <name type="scientific">Helicovermis profundi</name>
    <dbReference type="NCBI Taxonomy" id="3065157"/>
    <lineage>
        <taxon>Bacteria</taxon>
        <taxon>Bacillati</taxon>
        <taxon>Bacillota</taxon>
        <taxon>Clostridia</taxon>
        <taxon>Helicovermis</taxon>
    </lineage>
</organism>
<feature type="binding site" evidence="13 14">
    <location>
        <position position="73"/>
    </location>
    <ligand>
        <name>[4Fe-4S] cluster</name>
        <dbReference type="ChEBI" id="CHEBI:49883"/>
        <note>4Fe-4S-S-AdoMet</note>
    </ligand>
</feature>
<feature type="domain" description="Radical SAM core" evidence="15">
    <location>
        <begin position="51"/>
        <end position="281"/>
    </location>
</feature>
<dbReference type="SUPFAM" id="SSF102114">
    <property type="entry name" value="Radical SAM enzymes"/>
    <property type="match status" value="1"/>
</dbReference>
<feature type="binding site" evidence="13 14">
    <location>
        <position position="146"/>
    </location>
    <ligand>
        <name>[2Fe-2S] cluster</name>
        <dbReference type="ChEBI" id="CHEBI:190135"/>
    </ligand>
</feature>
<dbReference type="SFLD" id="SFLDS00029">
    <property type="entry name" value="Radical_SAM"/>
    <property type="match status" value="1"/>
</dbReference>
<evidence type="ECO:0000256" key="12">
    <source>
        <dbReference type="ARBA" id="ARBA00051157"/>
    </source>
</evidence>
<comment type="cofactor">
    <cofactor evidence="13">
        <name>[2Fe-2S] cluster</name>
        <dbReference type="ChEBI" id="CHEBI:190135"/>
    </cofactor>
    <text evidence="13">Binds 1 [2Fe-2S] cluster. The cluster is coordinated with 3 cysteines and 1 arginine.</text>
</comment>
<comment type="similarity">
    <text evidence="2 13">Belongs to the radical SAM superfamily. Biotin synthase family.</text>
</comment>
<protein>
    <recommendedName>
        <fullName evidence="3 13">Biotin synthase</fullName>
        <ecNumber evidence="3 13">2.8.1.6</ecNumber>
    </recommendedName>
</protein>
<evidence type="ECO:0000256" key="9">
    <source>
        <dbReference type="ARBA" id="ARBA00022756"/>
    </source>
</evidence>
<dbReference type="PROSITE" id="PS51918">
    <property type="entry name" value="RADICAL_SAM"/>
    <property type="match status" value="1"/>
</dbReference>
<keyword evidence="5 13" id="KW-0808">Transferase</keyword>
<dbReference type="EC" id="2.8.1.6" evidence="3 13"/>
<dbReference type="InterPro" id="IPR002684">
    <property type="entry name" value="Biotin_synth/BioAB"/>
</dbReference>
<dbReference type="GO" id="GO:0004076">
    <property type="term" value="F:biotin synthase activity"/>
    <property type="evidence" value="ECO:0007669"/>
    <property type="project" value="UniProtKB-UniRule"/>
</dbReference>
<comment type="pathway">
    <text evidence="1 13">Cofactor biosynthesis; biotin biosynthesis; biotin from 7,8-diaminononanoate: step 2/2.</text>
</comment>
<dbReference type="CDD" id="cd01335">
    <property type="entry name" value="Radical_SAM"/>
    <property type="match status" value="1"/>
</dbReference>
<feature type="binding site" evidence="13 14">
    <location>
        <position position="69"/>
    </location>
    <ligand>
        <name>[4Fe-4S] cluster</name>
        <dbReference type="ChEBI" id="CHEBI:49883"/>
        <note>4Fe-4S-S-AdoMet</note>
    </ligand>
</feature>
<comment type="subunit">
    <text evidence="13">Homodimer.</text>
</comment>
<keyword evidence="17" id="KW-1185">Reference proteome</keyword>
<dbReference type="SFLD" id="SFLDG01060">
    <property type="entry name" value="BATS_domain_containing"/>
    <property type="match status" value="1"/>
</dbReference>
<keyword evidence="9 13" id="KW-0093">Biotin biosynthesis</keyword>
<evidence type="ECO:0000256" key="5">
    <source>
        <dbReference type="ARBA" id="ARBA00022679"/>
    </source>
</evidence>
<sequence length="326" mass="36639">MKNYIENLKENILNGQNITFDQAIRLINIDISDDESLNTLFSCANQIRENFVGNKVDLCTIENVKSGKCSEDCKYCAQSVYYSTGVNEYDLMEYDEILKNVLKIQNKGVNRYSLVTSGRGIIDNIEFDKLLNIYSNLKKDTNINICASHGLATKKQILNLKKAGVSRYHHNIETCKSNYANICSTHTYEDRIITIKNALSVNMDVCCGGILGMGETRQNRVEMAFEIKNLGIKSIPLNVLMPIEGTPFENIRILPPLEILKTMSVYRFINTDAFIRYAGGRIALRDKQTLGLKSGVNGILTGNFLTTSGSNIKEDINMVLREGFVI</sequence>
<dbReference type="PANTHER" id="PTHR22976:SF2">
    <property type="entry name" value="BIOTIN SYNTHASE, MITOCHONDRIAL"/>
    <property type="match status" value="1"/>
</dbReference>
<dbReference type="AlphaFoldDB" id="A0AAU9ELN6"/>
<keyword evidence="6 13" id="KW-0949">S-adenosyl-L-methionine</keyword>
<evidence type="ECO:0000256" key="6">
    <source>
        <dbReference type="ARBA" id="ARBA00022691"/>
    </source>
</evidence>
<evidence type="ECO:0000256" key="3">
    <source>
        <dbReference type="ARBA" id="ARBA00012236"/>
    </source>
</evidence>
<dbReference type="SFLD" id="SFLDG01278">
    <property type="entry name" value="biotin_synthase_like"/>
    <property type="match status" value="1"/>
</dbReference>
<feature type="binding site" evidence="13 14">
    <location>
        <position position="76"/>
    </location>
    <ligand>
        <name>[4Fe-4S] cluster</name>
        <dbReference type="ChEBI" id="CHEBI:49883"/>
        <note>4Fe-4S-S-AdoMet</note>
    </ligand>
</feature>
<dbReference type="SMART" id="SM00729">
    <property type="entry name" value="Elp3"/>
    <property type="match status" value="1"/>
</dbReference>
<name>A0AAU9ELN6_9FIRM</name>
<dbReference type="InterPro" id="IPR024177">
    <property type="entry name" value="Biotin_synthase"/>
</dbReference>
<comment type="catalytic activity">
    <reaction evidence="12 13">
        <text>(4R,5S)-dethiobiotin + (sulfur carrier)-SH + 2 reduced [2Fe-2S]-[ferredoxin] + 2 S-adenosyl-L-methionine = (sulfur carrier)-H + biotin + 2 5'-deoxyadenosine + 2 L-methionine + 2 oxidized [2Fe-2S]-[ferredoxin]</text>
        <dbReference type="Rhea" id="RHEA:22060"/>
        <dbReference type="Rhea" id="RHEA-COMP:10000"/>
        <dbReference type="Rhea" id="RHEA-COMP:10001"/>
        <dbReference type="Rhea" id="RHEA-COMP:14737"/>
        <dbReference type="Rhea" id="RHEA-COMP:14739"/>
        <dbReference type="ChEBI" id="CHEBI:17319"/>
        <dbReference type="ChEBI" id="CHEBI:29917"/>
        <dbReference type="ChEBI" id="CHEBI:33737"/>
        <dbReference type="ChEBI" id="CHEBI:33738"/>
        <dbReference type="ChEBI" id="CHEBI:57586"/>
        <dbReference type="ChEBI" id="CHEBI:57844"/>
        <dbReference type="ChEBI" id="CHEBI:59789"/>
        <dbReference type="ChEBI" id="CHEBI:64428"/>
        <dbReference type="ChEBI" id="CHEBI:149473"/>
        <dbReference type="EC" id="2.8.1.6"/>
    </reaction>
</comment>
<dbReference type="GO" id="GO:0051537">
    <property type="term" value="F:2 iron, 2 sulfur cluster binding"/>
    <property type="evidence" value="ECO:0007669"/>
    <property type="project" value="UniProtKB-KW"/>
</dbReference>
<dbReference type="InterPro" id="IPR058240">
    <property type="entry name" value="rSAM_sf"/>
</dbReference>
<keyword evidence="11 13" id="KW-0411">Iron-sulfur</keyword>
<dbReference type="InterPro" id="IPR013785">
    <property type="entry name" value="Aldolase_TIM"/>
</dbReference>
<evidence type="ECO:0000256" key="1">
    <source>
        <dbReference type="ARBA" id="ARBA00004942"/>
    </source>
</evidence>
<feature type="binding site" evidence="13 14">
    <location>
        <position position="113"/>
    </location>
    <ligand>
        <name>[2Fe-2S] cluster</name>
        <dbReference type="ChEBI" id="CHEBI:190135"/>
    </ligand>
</feature>
<evidence type="ECO:0000256" key="11">
    <source>
        <dbReference type="ARBA" id="ARBA00023014"/>
    </source>
</evidence>
<evidence type="ECO:0000256" key="4">
    <source>
        <dbReference type="ARBA" id="ARBA00022485"/>
    </source>
</evidence>
<dbReference type="GO" id="GO:0051539">
    <property type="term" value="F:4 iron, 4 sulfur cluster binding"/>
    <property type="evidence" value="ECO:0007669"/>
    <property type="project" value="UniProtKB-KW"/>
</dbReference>
<feature type="binding site" evidence="13 14">
    <location>
        <position position="206"/>
    </location>
    <ligand>
        <name>[2Fe-2S] cluster</name>
        <dbReference type="ChEBI" id="CHEBI:190135"/>
    </ligand>
</feature>
<dbReference type="InterPro" id="IPR007197">
    <property type="entry name" value="rSAM"/>
</dbReference>
<evidence type="ECO:0000256" key="10">
    <source>
        <dbReference type="ARBA" id="ARBA00023004"/>
    </source>
</evidence>
<comment type="cofactor">
    <cofactor evidence="13 14">
        <name>[4Fe-4S] cluster</name>
        <dbReference type="ChEBI" id="CHEBI:49883"/>
    </cofactor>
    <text evidence="13 14">Binds 1 [4Fe-4S] cluster. The cluster is coordinated with 3 cysteines and an exchangeable S-adenosyl-L-methionine.</text>
</comment>
<dbReference type="HAMAP" id="MF_01694">
    <property type="entry name" value="BioB"/>
    <property type="match status" value="1"/>
</dbReference>
<evidence type="ECO:0000259" key="15">
    <source>
        <dbReference type="PROSITE" id="PS51918"/>
    </source>
</evidence>
<dbReference type="Proteomes" id="UP001321786">
    <property type="component" value="Chromosome"/>
</dbReference>
<gene>
    <name evidence="13 16" type="primary">bioB</name>
    <name evidence="16" type="ORF">HLPR_05070</name>
</gene>
<proteinExistence type="inferred from homology"/>
<comment type="cofactor">
    <cofactor evidence="14">
        <name>[2Fe-2S] cluster</name>
        <dbReference type="ChEBI" id="CHEBI:190135"/>
    </cofactor>
    <text evidence="14">Binds 1 [2Fe-2S] cluster. The cluster is coordinated with 3 cysteines and 1 arginine.</text>
</comment>
<keyword evidence="8 13" id="KW-0479">Metal-binding</keyword>
<accession>A0AAU9ELN6</accession>
<evidence type="ECO:0000256" key="7">
    <source>
        <dbReference type="ARBA" id="ARBA00022714"/>
    </source>
</evidence>
<dbReference type="Pfam" id="PF06968">
    <property type="entry name" value="BATS"/>
    <property type="match status" value="1"/>
</dbReference>